<accession>A0A5M6CPI0</accession>
<dbReference type="GO" id="GO:0008270">
    <property type="term" value="F:zinc ion binding"/>
    <property type="evidence" value="ECO:0007669"/>
    <property type="project" value="InterPro"/>
</dbReference>
<comment type="caution">
    <text evidence="2">The sequence shown here is derived from an EMBL/GenBank/DDBJ whole genome shotgun (WGS) entry which is preliminary data.</text>
</comment>
<dbReference type="InterPro" id="IPR002711">
    <property type="entry name" value="HNH"/>
</dbReference>
<dbReference type="Proteomes" id="UP000325141">
    <property type="component" value="Unassembled WGS sequence"/>
</dbReference>
<dbReference type="Pfam" id="PF01844">
    <property type="entry name" value="HNH"/>
    <property type="match status" value="1"/>
</dbReference>
<proteinExistence type="predicted"/>
<organism evidence="2 3">
    <name type="scientific">Paenimyroides baculatum</name>
    <dbReference type="NCBI Taxonomy" id="2608000"/>
    <lineage>
        <taxon>Bacteria</taxon>
        <taxon>Pseudomonadati</taxon>
        <taxon>Bacteroidota</taxon>
        <taxon>Flavobacteriia</taxon>
        <taxon>Flavobacteriales</taxon>
        <taxon>Flavobacteriaceae</taxon>
        <taxon>Paenimyroides</taxon>
    </lineage>
</organism>
<keyword evidence="3" id="KW-1185">Reference proteome</keyword>
<evidence type="ECO:0000313" key="2">
    <source>
        <dbReference type="EMBL" id="KAA5535902.1"/>
    </source>
</evidence>
<name>A0A5M6CPI0_9FLAO</name>
<dbReference type="SMART" id="SM00507">
    <property type="entry name" value="HNHc"/>
    <property type="match status" value="1"/>
</dbReference>
<dbReference type="InterPro" id="IPR003615">
    <property type="entry name" value="HNH_nuc"/>
</dbReference>
<evidence type="ECO:0000313" key="3">
    <source>
        <dbReference type="Proteomes" id="UP000325141"/>
    </source>
</evidence>
<sequence>MKNNEIELIINNLIKTKEIHLSTWKKVRWQGGRVYYEIKSIEQEIQNFDLQTKILYLEKLLNGKYIIQDNLPHSAPDVTQEFKSSLVVIVSDLKIQFLNSKPKVSTSSKKRRPPIPHKIKTLLQKEVKSKCPFCISGDVDHFQFHHIDENPENNDFENLLMICPTCHSKITKGDIQEEEVLIKKRELYIN</sequence>
<keyword evidence="2" id="KW-0378">Hydrolase</keyword>
<gene>
    <name evidence="2" type="ORF">F0460_05555</name>
</gene>
<feature type="domain" description="HNH nuclease" evidence="1">
    <location>
        <begin position="118"/>
        <end position="168"/>
    </location>
</feature>
<keyword evidence="2" id="KW-0255">Endonuclease</keyword>
<dbReference type="CDD" id="cd00085">
    <property type="entry name" value="HNHc"/>
    <property type="match status" value="1"/>
</dbReference>
<dbReference type="EMBL" id="VWSG01000003">
    <property type="protein sequence ID" value="KAA5535902.1"/>
    <property type="molecule type" value="Genomic_DNA"/>
</dbReference>
<evidence type="ECO:0000259" key="1">
    <source>
        <dbReference type="SMART" id="SM00507"/>
    </source>
</evidence>
<protein>
    <submittedName>
        <fullName evidence="2">HNH endonuclease</fullName>
    </submittedName>
</protein>
<dbReference type="AlphaFoldDB" id="A0A5M6CPI0"/>
<dbReference type="RefSeq" id="WP_150011099.1">
    <property type="nucleotide sequence ID" value="NZ_VWSG01000003.1"/>
</dbReference>
<keyword evidence="2" id="KW-0540">Nuclease</keyword>
<reference evidence="2 3" key="1">
    <citation type="submission" date="2019-09" db="EMBL/GenBank/DDBJ databases">
        <title>Genome sequence and assembly of Flavobacterium sp.</title>
        <authorList>
            <person name="Chhetri G."/>
        </authorList>
    </citation>
    <scope>NUCLEOTIDE SEQUENCE [LARGE SCALE GENOMIC DNA]</scope>
    <source>
        <strain evidence="2 3">SNL9</strain>
    </source>
</reference>
<dbReference type="GO" id="GO:0004519">
    <property type="term" value="F:endonuclease activity"/>
    <property type="evidence" value="ECO:0007669"/>
    <property type="project" value="UniProtKB-KW"/>
</dbReference>
<dbReference type="GO" id="GO:0003676">
    <property type="term" value="F:nucleic acid binding"/>
    <property type="evidence" value="ECO:0007669"/>
    <property type="project" value="InterPro"/>
</dbReference>